<reference evidence="3 4" key="1">
    <citation type="submission" date="2018-04" db="EMBL/GenBank/DDBJ databases">
        <title>Genomic Encyclopedia of Type Strains, Phase IV (KMG-IV): sequencing the most valuable type-strain genomes for metagenomic binning, comparative biology and taxonomic classification.</title>
        <authorList>
            <person name="Goeker M."/>
        </authorList>
    </citation>
    <scope>NUCLEOTIDE SEQUENCE [LARGE SCALE GENOMIC DNA]</scope>
    <source>
        <strain evidence="3 4">DSM 45771</strain>
    </source>
</reference>
<dbReference type="Proteomes" id="UP000245639">
    <property type="component" value="Unassembled WGS sequence"/>
</dbReference>
<accession>A0A2U1EDM1</accession>
<proteinExistence type="predicted"/>
<dbReference type="GO" id="GO:0032259">
    <property type="term" value="P:methylation"/>
    <property type="evidence" value="ECO:0007669"/>
    <property type="project" value="UniProtKB-KW"/>
</dbReference>
<evidence type="ECO:0008006" key="5">
    <source>
        <dbReference type="Google" id="ProtNLM"/>
    </source>
</evidence>
<evidence type="ECO:0000256" key="2">
    <source>
        <dbReference type="ARBA" id="ARBA00022679"/>
    </source>
</evidence>
<dbReference type="RefSeq" id="WP_116710941.1">
    <property type="nucleotide sequence ID" value="NZ_QEKW01000022.1"/>
</dbReference>
<evidence type="ECO:0000256" key="1">
    <source>
        <dbReference type="ARBA" id="ARBA00022603"/>
    </source>
</evidence>
<keyword evidence="4" id="KW-1185">Reference proteome</keyword>
<dbReference type="Gene3D" id="3.40.50.150">
    <property type="entry name" value="Vaccinia Virus protein VP39"/>
    <property type="match status" value="1"/>
</dbReference>
<evidence type="ECO:0000313" key="4">
    <source>
        <dbReference type="Proteomes" id="UP000245639"/>
    </source>
</evidence>
<evidence type="ECO:0000313" key="3">
    <source>
        <dbReference type="EMBL" id="PVY97977.1"/>
    </source>
</evidence>
<dbReference type="AlphaFoldDB" id="A0A2U1EDM1"/>
<dbReference type="EMBL" id="QEKW01000022">
    <property type="protein sequence ID" value="PVY97977.1"/>
    <property type="molecule type" value="Genomic_DNA"/>
</dbReference>
<comment type="caution">
    <text evidence="3">The sequence shown here is derived from an EMBL/GenBank/DDBJ whole genome shotgun (WGS) entry which is preliminary data.</text>
</comment>
<dbReference type="GO" id="GO:0008168">
    <property type="term" value="F:methyltransferase activity"/>
    <property type="evidence" value="ECO:0007669"/>
    <property type="project" value="UniProtKB-KW"/>
</dbReference>
<gene>
    <name evidence="3" type="ORF">C8D89_12232</name>
</gene>
<keyword evidence="2" id="KW-0808">Transferase</keyword>
<name>A0A2U1EDM1_9PSEU</name>
<protein>
    <recommendedName>
        <fullName evidence="5">SAM-dependent MidA family methyltransferase</fullName>
    </recommendedName>
</protein>
<dbReference type="InterPro" id="IPR029063">
    <property type="entry name" value="SAM-dependent_MTases_sf"/>
</dbReference>
<dbReference type="InterPro" id="IPR003788">
    <property type="entry name" value="NDUFAF7"/>
</dbReference>
<dbReference type="SUPFAM" id="SSF53335">
    <property type="entry name" value="S-adenosyl-L-methionine-dependent methyltransferases"/>
    <property type="match status" value="1"/>
</dbReference>
<keyword evidence="1" id="KW-0489">Methyltransferase</keyword>
<organism evidence="3 4">
    <name type="scientific">Actinomycetospora cinnamomea</name>
    <dbReference type="NCBI Taxonomy" id="663609"/>
    <lineage>
        <taxon>Bacteria</taxon>
        <taxon>Bacillati</taxon>
        <taxon>Actinomycetota</taxon>
        <taxon>Actinomycetes</taxon>
        <taxon>Pseudonocardiales</taxon>
        <taxon>Pseudonocardiaceae</taxon>
        <taxon>Actinomycetospora</taxon>
    </lineage>
</organism>
<dbReference type="OrthoDB" id="3560345at2"/>
<sequence length="500" mass="55195">MLVDFRPHTRLCATRDAVDFGATLGPVVEALGAECTDLARVRVVADWLQYRANFREPVTVRPFVAAGATDADMAHDPVPKPPTVRDDDLELALDVRRCAGLDAPALRDLARRAIRGSDHVPLEGWGRMSESCIWGFNALYWQALDLWEQATGRSYEQALPGGESDARNRAGARELIAELFAAWDRLAERNALPPELYVVELGVGNGTQAKVFLDEFVAADHEHGHEYYRRLHYLMCDYSSYVLELARKTVAEHDQHVSSFVLDATSPRTALGFLKYKVFLVYISNVYDNLPTDEVAQLGGRTYGVQSRACLPRPAVDELAATTGAEPERVPALVPKLLRLGPALLAEAAPDHFGGVEDAVAFWRRTWAALRLEERYVPLAGLDLYPLTPEISGESLRPLLEAGADVRMHVSNGAVASFVDTLTLLHPFGTLVCHDLFVTDVQAYRTRFAGPGKYDGSVVNWVNGTLLAHLGRRRGFEVAYAPFAHRDGTNVVTLTAHVRD</sequence>
<dbReference type="Pfam" id="PF02636">
    <property type="entry name" value="Methyltransf_28"/>
    <property type="match status" value="1"/>
</dbReference>